<dbReference type="OrthoDB" id="196786at2"/>
<accession>A0YC28</accession>
<dbReference type="GO" id="GO:0003755">
    <property type="term" value="F:peptidyl-prolyl cis-trans isomerase activity"/>
    <property type="evidence" value="ECO:0007669"/>
    <property type="project" value="UniProtKB-KW"/>
</dbReference>
<dbReference type="InterPro" id="IPR027304">
    <property type="entry name" value="Trigger_fact/SurA_dom_sf"/>
</dbReference>
<dbReference type="STRING" id="247633.GP2143_07354"/>
<name>A0YC28_9GAMM</name>
<evidence type="ECO:0000256" key="3">
    <source>
        <dbReference type="ARBA" id="ARBA00022729"/>
    </source>
</evidence>
<organism evidence="6 7">
    <name type="scientific">marine gamma proteobacterium HTCC2143</name>
    <dbReference type="NCBI Taxonomy" id="247633"/>
    <lineage>
        <taxon>Bacteria</taxon>
        <taxon>Pseudomonadati</taxon>
        <taxon>Pseudomonadota</taxon>
        <taxon>Gammaproteobacteria</taxon>
        <taxon>Cellvibrionales</taxon>
        <taxon>Spongiibacteraceae</taxon>
        <taxon>BD1-7 clade</taxon>
    </lineage>
</organism>
<dbReference type="SUPFAM" id="SSF109998">
    <property type="entry name" value="Triger factor/SurA peptide-binding domain-like"/>
    <property type="match status" value="1"/>
</dbReference>
<dbReference type="EC" id="5.2.1.8" evidence="2"/>
<comment type="caution">
    <text evidence="6">The sequence shown here is derived from an EMBL/GenBank/DDBJ whole genome shotgun (WGS) entry which is preliminary data.</text>
</comment>
<evidence type="ECO:0000256" key="4">
    <source>
        <dbReference type="ARBA" id="ARBA00023110"/>
    </source>
</evidence>
<keyword evidence="5" id="KW-0413">Isomerase</keyword>
<sequence length="332" mass="38366">MQWVTKLNKPWLHFIVLGAVFYQLQGAVFPEAKTTIGPLSDARINALQQQWRTNTGQQPSPRQSAQLIETELSKDVLLQRALELNIHRYDNIVYQRLIRNMNFLQLADGKTDNELFEQALDMRLHLDDNVIKRRLIQMMEQRLLANNPPLPPSDEAIKAEFNQRFSELRKPPLYSIEHIFFNQDRESEAPSIIATITEQNLDFQAAKHFSSPYLQGYKFDRQTPRQLAQNFGNSFVLSLKQAVPTLQSVSQPVAQWLGPIRSAFGLHYVWLNALEPARDAQLKEVEPQLRRDLDYAAQAQALQNAINLLRKNYDIRRPDIEDLEGKTIEAPQ</sequence>
<dbReference type="InterPro" id="IPR050245">
    <property type="entry name" value="PrsA_foldase"/>
</dbReference>
<keyword evidence="3" id="KW-0732">Signal</keyword>
<evidence type="ECO:0000313" key="7">
    <source>
        <dbReference type="Proteomes" id="UP000004931"/>
    </source>
</evidence>
<reference evidence="6 7" key="1">
    <citation type="journal article" date="2010" name="J. Bacteriol.">
        <title>Genome sequence of the oligotrophic marine Gammaproteobacterium HTCC2143, isolated from the Oregon Coast.</title>
        <authorList>
            <person name="Oh H.M."/>
            <person name="Kang I."/>
            <person name="Ferriera S."/>
            <person name="Giovannoni S.J."/>
            <person name="Cho J.C."/>
        </authorList>
    </citation>
    <scope>NUCLEOTIDE SEQUENCE [LARGE SCALE GENOMIC DNA]</scope>
    <source>
        <strain evidence="6 7">HTCC2143</strain>
    </source>
</reference>
<keyword evidence="7" id="KW-1185">Reference proteome</keyword>
<dbReference type="Proteomes" id="UP000004931">
    <property type="component" value="Unassembled WGS sequence"/>
</dbReference>
<gene>
    <name evidence="6" type="ORF">GP2143_07354</name>
</gene>
<evidence type="ECO:0000313" key="6">
    <source>
        <dbReference type="EMBL" id="EAW31347.1"/>
    </source>
</evidence>
<evidence type="ECO:0000256" key="5">
    <source>
        <dbReference type="ARBA" id="ARBA00023235"/>
    </source>
</evidence>
<dbReference type="eggNOG" id="COG0760">
    <property type="taxonomic scope" value="Bacteria"/>
</dbReference>
<protein>
    <recommendedName>
        <fullName evidence="2">peptidylprolyl isomerase</fullName>
        <ecNumber evidence="2">5.2.1.8</ecNumber>
    </recommendedName>
</protein>
<evidence type="ECO:0000256" key="2">
    <source>
        <dbReference type="ARBA" id="ARBA00013194"/>
    </source>
</evidence>
<evidence type="ECO:0000256" key="1">
    <source>
        <dbReference type="ARBA" id="ARBA00000971"/>
    </source>
</evidence>
<dbReference type="EMBL" id="AAVT01000003">
    <property type="protein sequence ID" value="EAW31347.1"/>
    <property type="molecule type" value="Genomic_DNA"/>
</dbReference>
<dbReference type="PANTHER" id="PTHR47245">
    <property type="entry name" value="PEPTIDYLPROLYL ISOMERASE"/>
    <property type="match status" value="1"/>
</dbReference>
<keyword evidence="4" id="KW-0697">Rotamase</keyword>
<comment type="catalytic activity">
    <reaction evidence="1">
        <text>[protein]-peptidylproline (omega=180) = [protein]-peptidylproline (omega=0)</text>
        <dbReference type="Rhea" id="RHEA:16237"/>
        <dbReference type="Rhea" id="RHEA-COMP:10747"/>
        <dbReference type="Rhea" id="RHEA-COMP:10748"/>
        <dbReference type="ChEBI" id="CHEBI:83833"/>
        <dbReference type="ChEBI" id="CHEBI:83834"/>
        <dbReference type="EC" id="5.2.1.8"/>
    </reaction>
</comment>
<dbReference type="PANTHER" id="PTHR47245:SF1">
    <property type="entry name" value="FOLDASE PROTEIN PRSA"/>
    <property type="match status" value="1"/>
</dbReference>
<dbReference type="AlphaFoldDB" id="A0YC28"/>
<proteinExistence type="predicted"/>